<reference evidence="7" key="1">
    <citation type="submission" date="2018-03" db="EMBL/GenBank/DDBJ databases">
        <title>A comparative analysis of the Nautiliaceae.</title>
        <authorList>
            <person name="Grosche A."/>
            <person name="Smedile F."/>
            <person name="Vetriani C."/>
        </authorList>
    </citation>
    <scope>NUCLEOTIDE SEQUENCE [LARGE SCALE GENOMIC DNA]</scope>
    <source>
        <strain evidence="7">TB6</strain>
    </source>
</reference>
<comment type="similarity">
    <text evidence="2">Belongs to the bacterial solute-binding protein SsuA/TauA family.</text>
</comment>
<evidence type="ECO:0000313" key="6">
    <source>
        <dbReference type="Proteomes" id="UP000272781"/>
    </source>
</evidence>
<evidence type="ECO:0000313" key="7">
    <source>
        <dbReference type="Proteomes" id="UP000298805"/>
    </source>
</evidence>
<keyword evidence="7" id="KW-1185">Reference proteome</keyword>
<keyword evidence="3" id="KW-0732">Signal</keyword>
<name>A0AAJ4RBY8_9BACT</name>
<reference evidence="4" key="3">
    <citation type="submission" date="2019-06" db="EMBL/GenBank/DDBJ databases">
        <title>A comparative analysis of the Nautiliaceae.</title>
        <authorList>
            <person name="Grosche A."/>
            <person name="Smedile F."/>
            <person name="Vetriani C."/>
        </authorList>
    </citation>
    <scope>NUCLEOTIDE SEQUENCE</scope>
    <source>
        <strain evidence="4">TB6</strain>
    </source>
</reference>
<dbReference type="GO" id="GO:0042597">
    <property type="term" value="C:periplasmic space"/>
    <property type="evidence" value="ECO:0007669"/>
    <property type="project" value="UniProtKB-SubCell"/>
</dbReference>
<sequence>MKKGMLVSLVLFLIFTGCEKTKEISIAANEWIGYAPIFYANEKGWLKKDKIRVIRTVSLAESVKLYESGLVNGLAATQYEYFQIKKEVKPIILLDKSYGGDMILSNRSIEELKKAKKIDVYLEMGSVNYLLLQYFAKKYNIPLTKMNFHSNDQEQLSQQSFDMKKNILIVTYSPYDKLFIKKGFKVIDSTRNDKDLLVIDAIFIHKHCENRQRFKNFKKQIDMAVEVIKKNPKSAYEVIKNYFPDYSYEDFKKALGKIKWINNPDKDLLLRLKKIGFDTKDLIDEN</sequence>
<evidence type="ECO:0000256" key="1">
    <source>
        <dbReference type="ARBA" id="ARBA00004418"/>
    </source>
</evidence>
<evidence type="ECO:0000256" key="2">
    <source>
        <dbReference type="ARBA" id="ARBA00010742"/>
    </source>
</evidence>
<accession>A0AAJ4RBY8</accession>
<evidence type="ECO:0000313" key="4">
    <source>
        <dbReference type="EMBL" id="QCI28799.1"/>
    </source>
</evidence>
<dbReference type="Proteomes" id="UP000272781">
    <property type="component" value="Unassembled WGS sequence"/>
</dbReference>
<proteinExistence type="inferred from homology"/>
<comment type="subcellular location">
    <subcellularLocation>
        <location evidence="1">Periplasm</location>
    </subcellularLocation>
</comment>
<organism evidence="5 6">
    <name type="scientific">Caminibacter pacificus</name>
    <dbReference type="NCBI Taxonomy" id="1424653"/>
    <lineage>
        <taxon>Bacteria</taxon>
        <taxon>Pseudomonadati</taxon>
        <taxon>Campylobacterota</taxon>
        <taxon>Epsilonproteobacteria</taxon>
        <taxon>Nautiliales</taxon>
        <taxon>Nautiliaceae</taxon>
        <taxon>Caminibacter</taxon>
    </lineage>
</organism>
<dbReference type="Proteomes" id="UP000298805">
    <property type="component" value="Chromosome"/>
</dbReference>
<dbReference type="EMBL" id="CP027432">
    <property type="protein sequence ID" value="QCI28799.1"/>
    <property type="molecule type" value="Genomic_DNA"/>
</dbReference>
<evidence type="ECO:0000313" key="5">
    <source>
        <dbReference type="EMBL" id="ROR39387.1"/>
    </source>
</evidence>
<dbReference type="PROSITE" id="PS51257">
    <property type="entry name" value="PROKAR_LIPOPROTEIN"/>
    <property type="match status" value="1"/>
</dbReference>
<dbReference type="PANTHER" id="PTHR30024">
    <property type="entry name" value="ALIPHATIC SULFONATES-BINDING PROTEIN-RELATED"/>
    <property type="match status" value="1"/>
</dbReference>
<gene>
    <name evidence="4" type="ORF">C6V80_07410</name>
    <name evidence="5" type="ORF">EDC58_1327</name>
</gene>
<dbReference type="EMBL" id="RJVK01000003">
    <property type="protein sequence ID" value="ROR39387.1"/>
    <property type="molecule type" value="Genomic_DNA"/>
</dbReference>
<protein>
    <submittedName>
        <fullName evidence="5">NitT/TauT family transport system substrate-binding protein</fullName>
    </submittedName>
</protein>
<evidence type="ECO:0000256" key="3">
    <source>
        <dbReference type="ARBA" id="ARBA00022729"/>
    </source>
</evidence>
<dbReference type="RefSeq" id="WP_123352722.1">
    <property type="nucleotide sequence ID" value="NZ_CP027432.2"/>
</dbReference>
<dbReference type="PANTHER" id="PTHR30024:SF47">
    <property type="entry name" value="TAURINE-BINDING PERIPLASMIC PROTEIN"/>
    <property type="match status" value="1"/>
</dbReference>
<reference evidence="5 6" key="2">
    <citation type="submission" date="2018-11" db="EMBL/GenBank/DDBJ databases">
        <title>Genomic Encyclopedia of Type Strains, Phase IV (KMG-IV): sequencing the most valuable type-strain genomes for metagenomic binning, comparative biology and taxonomic classification.</title>
        <authorList>
            <person name="Goeker M."/>
        </authorList>
    </citation>
    <scope>NUCLEOTIDE SEQUENCE [LARGE SCALE GENOMIC DNA]</scope>
    <source>
        <strain evidence="5 6">DSM 27783</strain>
    </source>
</reference>
<dbReference type="SUPFAM" id="SSF53850">
    <property type="entry name" value="Periplasmic binding protein-like II"/>
    <property type="match status" value="1"/>
</dbReference>
<dbReference type="AlphaFoldDB" id="A0AAJ4RBY8"/>